<feature type="binding site" evidence="11">
    <location>
        <begin position="13"/>
        <end position="18"/>
    </location>
    <ligand>
        <name>ATP</name>
        <dbReference type="ChEBI" id="CHEBI:30616"/>
    </ligand>
</feature>
<keyword evidence="13" id="KW-1185">Reference proteome</keyword>
<comment type="similarity">
    <text evidence="2 11">Belongs to the shikimate kinase family.</text>
</comment>
<keyword evidence="11" id="KW-0963">Cytoplasm</keyword>
<dbReference type="Pfam" id="PF01202">
    <property type="entry name" value="SKI"/>
    <property type="match status" value="1"/>
</dbReference>
<comment type="subunit">
    <text evidence="11">Monomer.</text>
</comment>
<accession>A0ABY8C460</accession>
<dbReference type="RefSeq" id="WP_275279872.1">
    <property type="nucleotide sequence ID" value="NZ_CP119108.1"/>
</dbReference>
<evidence type="ECO:0000256" key="8">
    <source>
        <dbReference type="ARBA" id="ARBA00022840"/>
    </source>
</evidence>
<keyword evidence="7 11" id="KW-0418">Kinase</keyword>
<evidence type="ECO:0000256" key="4">
    <source>
        <dbReference type="ARBA" id="ARBA00022605"/>
    </source>
</evidence>
<proteinExistence type="inferred from homology"/>
<comment type="caution">
    <text evidence="11">Lacks conserved residue(s) required for the propagation of feature annotation.</text>
</comment>
<comment type="pathway">
    <text evidence="1 11">Metabolic intermediate biosynthesis; chorismate biosynthesis; chorismate from D-erythrose 4-phosphate and phosphoenolpyruvate: step 5/7.</text>
</comment>
<keyword evidence="11" id="KW-0460">Magnesium</keyword>
<gene>
    <name evidence="11" type="primary">aroK</name>
    <name evidence="12" type="ORF">PU630_08185</name>
</gene>
<feature type="binding site" evidence="11">
    <location>
        <position position="79"/>
    </location>
    <ligand>
        <name>substrate</name>
    </ligand>
</feature>
<evidence type="ECO:0000256" key="10">
    <source>
        <dbReference type="ARBA" id="ARBA00048567"/>
    </source>
</evidence>
<comment type="subcellular location">
    <subcellularLocation>
        <location evidence="11">Cytoplasm</location>
    </subcellularLocation>
</comment>
<dbReference type="HAMAP" id="MF_00109">
    <property type="entry name" value="Shikimate_kinase"/>
    <property type="match status" value="1"/>
</dbReference>
<dbReference type="SUPFAM" id="SSF52540">
    <property type="entry name" value="P-loop containing nucleoside triphosphate hydrolases"/>
    <property type="match status" value="1"/>
</dbReference>
<feature type="binding site" evidence="11">
    <location>
        <position position="17"/>
    </location>
    <ligand>
        <name>Mg(2+)</name>
        <dbReference type="ChEBI" id="CHEBI:18420"/>
    </ligand>
</feature>
<keyword evidence="6 11" id="KW-0547">Nucleotide-binding</keyword>
<keyword evidence="5 11" id="KW-0808">Transferase</keyword>
<name>A0ABY8C460_9MICO</name>
<evidence type="ECO:0000256" key="2">
    <source>
        <dbReference type="ARBA" id="ARBA00006997"/>
    </source>
</evidence>
<evidence type="ECO:0000256" key="9">
    <source>
        <dbReference type="ARBA" id="ARBA00023141"/>
    </source>
</evidence>
<organism evidence="12 13">
    <name type="scientific">Microbacterium horticulturae</name>
    <dbReference type="NCBI Taxonomy" id="3028316"/>
    <lineage>
        <taxon>Bacteria</taxon>
        <taxon>Bacillati</taxon>
        <taxon>Actinomycetota</taxon>
        <taxon>Actinomycetes</taxon>
        <taxon>Micrococcales</taxon>
        <taxon>Microbacteriaceae</taxon>
        <taxon>Microbacterium</taxon>
    </lineage>
</organism>
<sequence>MSGRAVALIGPMGAGKTSIGRKTAKALQVSFTDTDISVAREHGPIPEIFASQGEPRFRELERDAVREALSSEGIVALGGGAVLHPETRAQLAAHPVVLLTVDPRTVAGRLQGTSRPLLQGEDALENWRRVMAEREQIYAELADVTIDTSTGHIRDIVDRVATWVQEQWARDAREGSK</sequence>
<comment type="catalytic activity">
    <reaction evidence="10 11">
        <text>shikimate + ATP = 3-phosphoshikimate + ADP + H(+)</text>
        <dbReference type="Rhea" id="RHEA:13121"/>
        <dbReference type="ChEBI" id="CHEBI:15378"/>
        <dbReference type="ChEBI" id="CHEBI:30616"/>
        <dbReference type="ChEBI" id="CHEBI:36208"/>
        <dbReference type="ChEBI" id="CHEBI:145989"/>
        <dbReference type="ChEBI" id="CHEBI:456216"/>
        <dbReference type="EC" id="2.7.1.71"/>
    </reaction>
</comment>
<keyword evidence="4 11" id="KW-0028">Amino-acid biosynthesis</keyword>
<evidence type="ECO:0000313" key="13">
    <source>
        <dbReference type="Proteomes" id="UP001214553"/>
    </source>
</evidence>
<dbReference type="EMBL" id="CP119108">
    <property type="protein sequence ID" value="WEG10502.1"/>
    <property type="molecule type" value="Genomic_DNA"/>
</dbReference>
<evidence type="ECO:0000256" key="3">
    <source>
        <dbReference type="ARBA" id="ARBA00012154"/>
    </source>
</evidence>
<dbReference type="InterPro" id="IPR031322">
    <property type="entry name" value="Shikimate/glucono_kinase"/>
</dbReference>
<dbReference type="InterPro" id="IPR027417">
    <property type="entry name" value="P-loop_NTPase"/>
</dbReference>
<dbReference type="PANTHER" id="PTHR21087">
    <property type="entry name" value="SHIKIMATE KINASE"/>
    <property type="match status" value="1"/>
</dbReference>
<dbReference type="InterPro" id="IPR000623">
    <property type="entry name" value="Shikimate_kinase/TSH1"/>
</dbReference>
<comment type="function">
    <text evidence="11">Catalyzes the specific phosphorylation of the 3-hydroxyl group of shikimic acid using ATP as a cosubstrate.</text>
</comment>
<evidence type="ECO:0000256" key="1">
    <source>
        <dbReference type="ARBA" id="ARBA00004842"/>
    </source>
</evidence>
<dbReference type="Proteomes" id="UP001214553">
    <property type="component" value="Chromosome"/>
</dbReference>
<evidence type="ECO:0000256" key="7">
    <source>
        <dbReference type="ARBA" id="ARBA00022777"/>
    </source>
</evidence>
<feature type="binding site" evidence="11">
    <location>
        <position position="58"/>
    </location>
    <ligand>
        <name>substrate</name>
    </ligand>
</feature>
<protein>
    <recommendedName>
        <fullName evidence="3 11">Shikimate kinase</fullName>
        <shortName evidence="11">SK</shortName>
        <ecNumber evidence="3 11">2.7.1.71</ecNumber>
    </recommendedName>
</protein>
<keyword evidence="11" id="KW-0479">Metal-binding</keyword>
<evidence type="ECO:0000313" key="12">
    <source>
        <dbReference type="EMBL" id="WEG10502.1"/>
    </source>
</evidence>
<feature type="binding site" evidence="11">
    <location>
        <position position="35"/>
    </location>
    <ligand>
        <name>substrate</name>
    </ligand>
</feature>
<evidence type="ECO:0000256" key="11">
    <source>
        <dbReference type="HAMAP-Rule" id="MF_00109"/>
    </source>
</evidence>
<dbReference type="PROSITE" id="PS01128">
    <property type="entry name" value="SHIKIMATE_KINASE"/>
    <property type="match status" value="1"/>
</dbReference>
<feature type="binding site" evidence="11">
    <location>
        <position position="115"/>
    </location>
    <ligand>
        <name>ATP</name>
        <dbReference type="ChEBI" id="CHEBI:30616"/>
    </ligand>
</feature>
<keyword evidence="9 11" id="KW-0057">Aromatic amino acid biosynthesis</keyword>
<dbReference type="CDD" id="cd00464">
    <property type="entry name" value="SK"/>
    <property type="match status" value="1"/>
</dbReference>
<dbReference type="InterPro" id="IPR023000">
    <property type="entry name" value="Shikimate_kinase_CS"/>
</dbReference>
<evidence type="ECO:0000256" key="5">
    <source>
        <dbReference type="ARBA" id="ARBA00022679"/>
    </source>
</evidence>
<dbReference type="PANTHER" id="PTHR21087:SF16">
    <property type="entry name" value="SHIKIMATE KINASE 1, CHLOROPLASTIC"/>
    <property type="match status" value="1"/>
</dbReference>
<dbReference type="PRINTS" id="PR01100">
    <property type="entry name" value="SHIKIMTKNASE"/>
</dbReference>
<feature type="binding site" evidence="11">
    <location>
        <position position="134"/>
    </location>
    <ligand>
        <name>substrate</name>
    </ligand>
</feature>
<evidence type="ECO:0000256" key="6">
    <source>
        <dbReference type="ARBA" id="ARBA00022741"/>
    </source>
</evidence>
<dbReference type="Gene3D" id="3.40.50.300">
    <property type="entry name" value="P-loop containing nucleotide triphosphate hydrolases"/>
    <property type="match status" value="1"/>
</dbReference>
<keyword evidence="8 11" id="KW-0067">ATP-binding</keyword>
<dbReference type="EC" id="2.7.1.71" evidence="3 11"/>
<dbReference type="GO" id="GO:0016301">
    <property type="term" value="F:kinase activity"/>
    <property type="evidence" value="ECO:0007669"/>
    <property type="project" value="UniProtKB-KW"/>
</dbReference>
<reference evidence="12 13" key="1">
    <citation type="submission" date="2023-03" db="EMBL/GenBank/DDBJ databases">
        <title>Genome sequence of Microbacterium sp. KACC 23027.</title>
        <authorList>
            <person name="Kim S."/>
            <person name="Heo J."/>
            <person name="Kwon S.-W."/>
        </authorList>
    </citation>
    <scope>NUCLEOTIDE SEQUENCE [LARGE SCALE GENOMIC DNA]</scope>
    <source>
        <strain evidence="12 13">KACC 23027</strain>
    </source>
</reference>
<comment type="cofactor">
    <cofactor evidence="11">
        <name>Mg(2+)</name>
        <dbReference type="ChEBI" id="CHEBI:18420"/>
    </cofactor>
    <text evidence="11">Binds 1 Mg(2+) ion per subunit.</text>
</comment>